<reference evidence="8 9" key="1">
    <citation type="journal article" date="2011" name="J. Biotechnol.">
        <title>High-quality genome sequence of Pichia pastoris CBS7435.</title>
        <authorList>
            <person name="Kuberl A."/>
            <person name="Schneider J."/>
            <person name="Thallinger G.G."/>
            <person name="Anderl I."/>
            <person name="Wibberg D."/>
            <person name="Hajek T."/>
            <person name="Jaenicke S."/>
            <person name="Brinkrolf K."/>
            <person name="Goesmann A."/>
            <person name="Szczepanowski R."/>
            <person name="Puhler A."/>
            <person name="Schwab H."/>
            <person name="Glieder A."/>
            <person name="Pichler H."/>
        </authorList>
    </citation>
    <scope>NUCLEOTIDE SEQUENCE [LARGE SCALE GENOMIC DNA]</scope>
    <source>
        <strain evidence="9">ATCC 76273 / CBS 7435 / CECT 11047 / NRRL Y-11430 / Wegner 21-1</strain>
    </source>
</reference>
<keyword evidence="9" id="KW-1185">Reference proteome</keyword>
<organism evidence="8 9">
    <name type="scientific">Komagataella phaffii (strain ATCC 76273 / CBS 7435 / CECT 11047 / NRRL Y-11430 / Wegner 21-1)</name>
    <name type="common">Yeast</name>
    <name type="synonym">Pichia pastoris</name>
    <dbReference type="NCBI Taxonomy" id="981350"/>
    <lineage>
        <taxon>Eukaryota</taxon>
        <taxon>Fungi</taxon>
        <taxon>Dikarya</taxon>
        <taxon>Ascomycota</taxon>
        <taxon>Saccharomycotina</taxon>
        <taxon>Pichiomycetes</taxon>
        <taxon>Pichiales</taxon>
        <taxon>Pichiaceae</taxon>
        <taxon>Komagataella</taxon>
    </lineage>
</organism>
<comment type="similarity">
    <text evidence="2 7">Belongs to the bacterial ribosomal protein bL36 family.</text>
</comment>
<dbReference type="GO" id="GO:0003735">
    <property type="term" value="F:structural constituent of ribosome"/>
    <property type="evidence" value="ECO:0007669"/>
    <property type="project" value="InterPro"/>
</dbReference>
<name>A0A1G4KP67_KOMPC</name>
<evidence type="ECO:0000256" key="2">
    <source>
        <dbReference type="ARBA" id="ARBA00007645"/>
    </source>
</evidence>
<evidence type="ECO:0000313" key="8">
    <source>
        <dbReference type="EMBL" id="SCV11805.1"/>
    </source>
</evidence>
<dbReference type="InterPro" id="IPR035977">
    <property type="entry name" value="Ribosomal_bL36_sp"/>
</dbReference>
<evidence type="ECO:0000256" key="7">
    <source>
        <dbReference type="RuleBase" id="RU000570"/>
    </source>
</evidence>
<keyword evidence="4 7" id="KW-0689">Ribosomal protein</keyword>
<dbReference type="HAMAP" id="MF_00251">
    <property type="entry name" value="Ribosomal_bL36"/>
    <property type="match status" value="1"/>
</dbReference>
<accession>A0A1G4KP67</accession>
<evidence type="ECO:0000256" key="4">
    <source>
        <dbReference type="ARBA" id="ARBA00022980"/>
    </source>
</evidence>
<dbReference type="SUPFAM" id="SSF57840">
    <property type="entry name" value="Ribosomal protein L36"/>
    <property type="match status" value="1"/>
</dbReference>
<gene>
    <name evidence="8" type="primary">RTC6</name>
    <name evidence="8" type="ordered locus">PP7435_Chr1-2082</name>
</gene>
<dbReference type="PANTHER" id="PTHR46909">
    <property type="entry name" value="39S RIBOSOMAL PROTEIN L36, MITOCHONDRIAL"/>
    <property type="match status" value="1"/>
</dbReference>
<dbReference type="SMR" id="A0A1G4KP67"/>
<evidence type="ECO:0000256" key="1">
    <source>
        <dbReference type="ARBA" id="ARBA00004173"/>
    </source>
</evidence>
<keyword evidence="5" id="KW-0496">Mitochondrion</keyword>
<evidence type="ECO:0000256" key="5">
    <source>
        <dbReference type="ARBA" id="ARBA00023128"/>
    </source>
</evidence>
<proteinExistence type="inferred from homology"/>
<dbReference type="InterPro" id="IPR000473">
    <property type="entry name" value="Ribosomal_bL36"/>
</dbReference>
<keyword evidence="6 7" id="KW-0687">Ribonucleoprotein</keyword>
<comment type="subcellular location">
    <subcellularLocation>
        <location evidence="1">Mitochondrion</location>
    </subcellularLocation>
</comment>
<dbReference type="InterPro" id="IPR052143">
    <property type="entry name" value="Mitoribosomal_bL36m"/>
</dbReference>
<keyword evidence="3" id="KW-0809">Transit peptide</keyword>
<dbReference type="PANTHER" id="PTHR46909:SF1">
    <property type="entry name" value="LARGE RIBOSOMAL SUBUNIT PROTEIN BL36M"/>
    <property type="match status" value="1"/>
</dbReference>
<sequence length="80" mass="9292">MLKFINTFMRFGRTSFCRSGLNYTGPQMVGPANNMTLQSIRNYKVRTSVKKFCPHCYIAKRKGRVYVLCKVNGKHKQRQG</sequence>
<reference evidence="8 9" key="2">
    <citation type="journal article" date="2016" name="FEMS Yeast Res.">
        <title>Curation of the genome annotation of Pichia pastoris (Komagataella phaffii) CBS7435 from gene level to protein function.</title>
        <authorList>
            <person name="Valli M."/>
            <person name="Tatto N.E."/>
            <person name="Peymann A."/>
            <person name="Gruber C."/>
            <person name="Landes N."/>
            <person name="Ekker H."/>
            <person name="Thallinger G.G."/>
            <person name="Mattanovich D."/>
            <person name="Gasser B."/>
            <person name="Graf A.B."/>
        </authorList>
    </citation>
    <scope>GENOME REANNOTATION</scope>
    <source>
        <strain evidence="8 9">ATCC 76273 / CBS 7435 / CECT 11047 / NRRL Y-11430 / Wegner 21-1</strain>
    </source>
</reference>
<dbReference type="GO" id="GO:0005762">
    <property type="term" value="C:mitochondrial large ribosomal subunit"/>
    <property type="evidence" value="ECO:0007669"/>
    <property type="project" value="TreeGrafter"/>
</dbReference>
<dbReference type="Proteomes" id="UP000006853">
    <property type="component" value="Chromosome 1"/>
</dbReference>
<evidence type="ECO:0000313" key="9">
    <source>
        <dbReference type="Proteomes" id="UP000006853"/>
    </source>
</evidence>
<evidence type="ECO:0000256" key="3">
    <source>
        <dbReference type="ARBA" id="ARBA00022946"/>
    </source>
</evidence>
<dbReference type="AlphaFoldDB" id="A0A1G4KP67"/>
<dbReference type="GO" id="GO:0006412">
    <property type="term" value="P:translation"/>
    <property type="evidence" value="ECO:0007669"/>
    <property type="project" value="InterPro"/>
</dbReference>
<dbReference type="NCBIfam" id="TIGR01022">
    <property type="entry name" value="rpmJ_bact"/>
    <property type="match status" value="1"/>
</dbReference>
<dbReference type="Pfam" id="PF00444">
    <property type="entry name" value="Ribosomal_L36"/>
    <property type="match status" value="1"/>
</dbReference>
<evidence type="ECO:0000256" key="6">
    <source>
        <dbReference type="ARBA" id="ARBA00023274"/>
    </source>
</evidence>
<protein>
    <recommendedName>
        <fullName evidence="7">Ribosomal protein</fullName>
    </recommendedName>
</protein>
<dbReference type="EMBL" id="FR839628">
    <property type="protein sequence ID" value="SCV11805.1"/>
    <property type="molecule type" value="Genomic_DNA"/>
</dbReference>